<dbReference type="RefSeq" id="WP_014538083.1">
    <property type="nucleotide sequence ID" value="NC_017384.1"/>
</dbReference>
<reference evidence="1 2" key="1">
    <citation type="journal article" date="2011" name="J. Bacteriol.">
        <title>Complete genome sequence of the industrial strain Ketogulonicigenium vulgare WSH-001.</title>
        <authorList>
            <person name="Liu L."/>
            <person name="Li Y."/>
            <person name="Zhang J."/>
            <person name="Zhou Z."/>
            <person name="Liu J."/>
            <person name="Li X."/>
            <person name="Zhou J."/>
            <person name="Du G."/>
            <person name="Wang L."/>
            <person name="Chen J."/>
        </authorList>
    </citation>
    <scope>NUCLEOTIDE SEQUENCE [LARGE SCALE GENOMIC DNA]</scope>
    <source>
        <strain evidence="1 2">WSH-001</strain>
    </source>
</reference>
<sequence length="287" mass="30946">MKGQASDRPVTRRLIRLGFQLLRGRAHWQDTFPGLRIDRASGEIRYFGRKVGQLVPAALPSIDAVHIIGSGPSLAGQNLTALPPACTILLNGAISLADQLHPAAVFVEDERFVFRHFSMLSRLDPAVPLALSAAVIRAILQRDDGFLQGRRVMLIDNLLKPVHHLRRRAVSAGVDGTGLVSLDPEQGVMIAGSVACTALQFALAAQPKVIGFAGIDLSNANAPRFYESADSRAPSGIVSGLPRLLAFFAAARDVAQERGIALRCYSARSALLEIGYPYDDLLDQPRL</sequence>
<dbReference type="HOGENOM" id="CLU_917917_0_0_5"/>
<dbReference type="GO" id="GO:0016740">
    <property type="term" value="F:transferase activity"/>
    <property type="evidence" value="ECO:0007669"/>
    <property type="project" value="UniProtKB-KW"/>
</dbReference>
<dbReference type="Proteomes" id="UP000000692">
    <property type="component" value="Chromosome"/>
</dbReference>
<proteinExistence type="predicted"/>
<gene>
    <name evidence="1" type="ordered locus">KVU_2373</name>
</gene>
<name>F9Y721_KETVW</name>
<keyword evidence="2" id="KW-1185">Reference proteome</keyword>
<organism evidence="1 2">
    <name type="scientific">Ketogulonicigenium vulgare (strain WSH-001)</name>
    <dbReference type="NCBI Taxonomy" id="759362"/>
    <lineage>
        <taxon>Bacteria</taxon>
        <taxon>Pseudomonadati</taxon>
        <taxon>Pseudomonadota</taxon>
        <taxon>Alphaproteobacteria</taxon>
        <taxon>Rhodobacterales</taxon>
        <taxon>Roseobacteraceae</taxon>
        <taxon>Ketogulonicigenium</taxon>
    </lineage>
</organism>
<evidence type="ECO:0000313" key="2">
    <source>
        <dbReference type="Proteomes" id="UP000000692"/>
    </source>
</evidence>
<protein>
    <submittedName>
        <fullName evidence="1">Glycosyltransferase protein</fullName>
    </submittedName>
</protein>
<dbReference type="eggNOG" id="ENOG50301P7">
    <property type="taxonomic scope" value="Bacteria"/>
</dbReference>
<accession>F9Y721</accession>
<evidence type="ECO:0000313" key="1">
    <source>
        <dbReference type="EMBL" id="AEM42211.1"/>
    </source>
</evidence>
<dbReference type="OrthoDB" id="8280268at2"/>
<dbReference type="KEGG" id="kvl:KVU_2373"/>
<dbReference type="AlphaFoldDB" id="F9Y721"/>
<keyword evidence="1" id="KW-0808">Transferase</keyword>
<dbReference type="EMBL" id="CP002018">
    <property type="protein sequence ID" value="AEM42211.1"/>
    <property type="molecule type" value="Genomic_DNA"/>
</dbReference>